<dbReference type="Pfam" id="PF07690">
    <property type="entry name" value="MFS_1"/>
    <property type="match status" value="1"/>
</dbReference>
<name>A0A382VMT3_9ZZZZ</name>
<dbReference type="InterPro" id="IPR011701">
    <property type="entry name" value="MFS"/>
</dbReference>
<dbReference type="InterPro" id="IPR020846">
    <property type="entry name" value="MFS_dom"/>
</dbReference>
<reference evidence="3" key="1">
    <citation type="submission" date="2018-05" db="EMBL/GenBank/DDBJ databases">
        <authorList>
            <person name="Lanie J.A."/>
            <person name="Ng W.-L."/>
            <person name="Kazmierczak K.M."/>
            <person name="Andrzejewski T.M."/>
            <person name="Davidsen T.M."/>
            <person name="Wayne K.J."/>
            <person name="Tettelin H."/>
            <person name="Glass J.I."/>
            <person name="Rusch D."/>
            <person name="Podicherti R."/>
            <person name="Tsui H.-C.T."/>
            <person name="Winkler M.E."/>
        </authorList>
    </citation>
    <scope>NUCLEOTIDE SEQUENCE</scope>
</reference>
<sequence length="207" mass="22145">MLQTPVRKIKGNAHYGWAIFSLAFTNLAVEGGIKNSAPVLFLALRDGFGRSAAATAAIFSVGGLTAALIAPLLGNLLDRLGPRFLFPVGGVFILLGFLLSSLVSDFWQLFICYGVLVTIGETIVSSFTATAVLAPWFPKSRGRVLGLADAGNPLGQGIFTPLSQILILAFGWRLALRTLGPIFFLMVAPANLIFQRRPPSQDEQITV</sequence>
<dbReference type="PANTHER" id="PTHR11360:SF284">
    <property type="entry name" value="EG:103B4.3 PROTEIN-RELATED"/>
    <property type="match status" value="1"/>
</dbReference>
<proteinExistence type="predicted"/>
<feature type="transmembrane region" description="Helical" evidence="1">
    <location>
        <begin position="154"/>
        <end position="172"/>
    </location>
</feature>
<dbReference type="GO" id="GO:0022857">
    <property type="term" value="F:transmembrane transporter activity"/>
    <property type="evidence" value="ECO:0007669"/>
    <property type="project" value="InterPro"/>
</dbReference>
<dbReference type="InterPro" id="IPR036259">
    <property type="entry name" value="MFS_trans_sf"/>
</dbReference>
<dbReference type="SUPFAM" id="SSF103473">
    <property type="entry name" value="MFS general substrate transporter"/>
    <property type="match status" value="1"/>
</dbReference>
<dbReference type="PROSITE" id="PS50850">
    <property type="entry name" value="MFS"/>
    <property type="match status" value="1"/>
</dbReference>
<gene>
    <name evidence="3" type="ORF">METZ01_LOCUS400723</name>
</gene>
<protein>
    <recommendedName>
        <fullName evidence="2">Major facilitator superfamily (MFS) profile domain-containing protein</fullName>
    </recommendedName>
</protein>
<feature type="transmembrane region" description="Helical" evidence="1">
    <location>
        <begin position="84"/>
        <end position="102"/>
    </location>
</feature>
<dbReference type="AlphaFoldDB" id="A0A382VMT3"/>
<feature type="domain" description="Major facilitator superfamily (MFS) profile" evidence="2">
    <location>
        <begin position="1"/>
        <end position="207"/>
    </location>
</feature>
<keyword evidence="1" id="KW-1133">Transmembrane helix</keyword>
<feature type="transmembrane region" description="Helical" evidence="1">
    <location>
        <begin position="53"/>
        <end position="77"/>
    </location>
</feature>
<evidence type="ECO:0000256" key="1">
    <source>
        <dbReference type="SAM" id="Phobius"/>
    </source>
</evidence>
<dbReference type="Gene3D" id="1.20.1250.20">
    <property type="entry name" value="MFS general substrate transporter like domains"/>
    <property type="match status" value="1"/>
</dbReference>
<dbReference type="PANTHER" id="PTHR11360">
    <property type="entry name" value="MONOCARBOXYLATE TRANSPORTER"/>
    <property type="match status" value="1"/>
</dbReference>
<evidence type="ECO:0000313" key="3">
    <source>
        <dbReference type="EMBL" id="SVD47869.1"/>
    </source>
</evidence>
<organism evidence="3">
    <name type="scientific">marine metagenome</name>
    <dbReference type="NCBI Taxonomy" id="408172"/>
    <lineage>
        <taxon>unclassified sequences</taxon>
        <taxon>metagenomes</taxon>
        <taxon>ecological metagenomes</taxon>
    </lineage>
</organism>
<dbReference type="InterPro" id="IPR050327">
    <property type="entry name" value="Proton-linked_MCT"/>
</dbReference>
<evidence type="ECO:0000259" key="2">
    <source>
        <dbReference type="PROSITE" id="PS50850"/>
    </source>
</evidence>
<feature type="transmembrane region" description="Helical" evidence="1">
    <location>
        <begin position="108"/>
        <end position="133"/>
    </location>
</feature>
<keyword evidence="1" id="KW-0812">Transmembrane</keyword>
<dbReference type="EMBL" id="UINC01153255">
    <property type="protein sequence ID" value="SVD47869.1"/>
    <property type="molecule type" value="Genomic_DNA"/>
</dbReference>
<accession>A0A382VMT3</accession>
<keyword evidence="1" id="KW-0472">Membrane</keyword>
<feature type="non-terminal residue" evidence="3">
    <location>
        <position position="207"/>
    </location>
</feature>